<dbReference type="PROSITE" id="PS01081">
    <property type="entry name" value="HTH_TETR_1"/>
    <property type="match status" value="1"/>
</dbReference>
<dbReference type="InterPro" id="IPR001647">
    <property type="entry name" value="HTH_TetR"/>
</dbReference>
<evidence type="ECO:0000313" key="6">
    <source>
        <dbReference type="EMBL" id="GHI89379.1"/>
    </source>
</evidence>
<dbReference type="PANTHER" id="PTHR30055">
    <property type="entry name" value="HTH-TYPE TRANSCRIPTIONAL REGULATOR RUTR"/>
    <property type="match status" value="1"/>
</dbReference>
<evidence type="ECO:0000256" key="4">
    <source>
        <dbReference type="PROSITE-ProRule" id="PRU00335"/>
    </source>
</evidence>
<dbReference type="EMBL" id="BNEE01000006">
    <property type="protein sequence ID" value="GHI89379.1"/>
    <property type="molecule type" value="Genomic_DNA"/>
</dbReference>
<gene>
    <name evidence="6" type="ORF">Sxan_67430</name>
</gene>
<evidence type="ECO:0000313" key="7">
    <source>
        <dbReference type="Proteomes" id="UP000600026"/>
    </source>
</evidence>
<dbReference type="GO" id="GO:0000976">
    <property type="term" value="F:transcription cis-regulatory region binding"/>
    <property type="evidence" value="ECO:0007669"/>
    <property type="project" value="TreeGrafter"/>
</dbReference>
<evidence type="ECO:0000256" key="3">
    <source>
        <dbReference type="ARBA" id="ARBA00023163"/>
    </source>
</evidence>
<dbReference type="Proteomes" id="UP000600026">
    <property type="component" value="Unassembled WGS sequence"/>
</dbReference>
<feature type="domain" description="HTH tetR-type" evidence="5">
    <location>
        <begin position="117"/>
        <end position="177"/>
    </location>
</feature>
<keyword evidence="1" id="KW-0805">Transcription regulation</keyword>
<dbReference type="AlphaFoldDB" id="A0A919H8B2"/>
<keyword evidence="7" id="KW-1185">Reference proteome</keyword>
<accession>A0A919H8B2</accession>
<sequence>MGRAPLSVRPWAAASSARWAEVVGCGGRPGVVGRAVAVVTGVAFAGVGASLAMQDVSRQAAAMTPGRVRIVATVRLERGASERNRIVVTGRGYALCMTTDPAAPARRAPAGAAVLREDVTEAIRSAVVAELAAVGFSKMSIEGIARRAGVGKTAVYRRWKSKLHLVLDLVGAFAVDGLPVPQTGSLYGDVRALLEVMSHVLRHPVASAVIPDLLVEAARNPEIADAVRGALLDGQRRMAQGIVSGAVERGELAAGTDPGRALDLAIGPLYWRQVVVRDEVTADYLDGLARSVVAGLQAV</sequence>
<dbReference type="PANTHER" id="PTHR30055:SF148">
    <property type="entry name" value="TETR-FAMILY TRANSCRIPTIONAL REGULATOR"/>
    <property type="match status" value="1"/>
</dbReference>
<dbReference type="Pfam" id="PF00440">
    <property type="entry name" value="TetR_N"/>
    <property type="match status" value="1"/>
</dbReference>
<dbReference type="InterPro" id="IPR050109">
    <property type="entry name" value="HTH-type_TetR-like_transc_reg"/>
</dbReference>
<proteinExistence type="predicted"/>
<name>A0A919H8B2_9ACTN</name>
<dbReference type="Gene3D" id="1.10.357.10">
    <property type="entry name" value="Tetracycline Repressor, domain 2"/>
    <property type="match status" value="1"/>
</dbReference>
<dbReference type="SUPFAM" id="SSF48498">
    <property type="entry name" value="Tetracyclin repressor-like, C-terminal domain"/>
    <property type="match status" value="1"/>
</dbReference>
<reference evidence="6" key="1">
    <citation type="submission" date="2020-09" db="EMBL/GenBank/DDBJ databases">
        <title>Whole genome shotgun sequence of Streptomyces xanthophaeus NBRC 12829.</title>
        <authorList>
            <person name="Komaki H."/>
            <person name="Tamura T."/>
        </authorList>
    </citation>
    <scope>NUCLEOTIDE SEQUENCE</scope>
    <source>
        <strain evidence="6">NBRC 12829</strain>
    </source>
</reference>
<dbReference type="InterPro" id="IPR009057">
    <property type="entry name" value="Homeodomain-like_sf"/>
</dbReference>
<dbReference type="PROSITE" id="PS50977">
    <property type="entry name" value="HTH_TETR_2"/>
    <property type="match status" value="1"/>
</dbReference>
<dbReference type="Pfam" id="PF16859">
    <property type="entry name" value="TetR_C_11"/>
    <property type="match status" value="1"/>
</dbReference>
<organism evidence="6 7">
    <name type="scientific">Streptomyces xanthophaeus</name>
    <dbReference type="NCBI Taxonomy" id="67385"/>
    <lineage>
        <taxon>Bacteria</taxon>
        <taxon>Bacillati</taxon>
        <taxon>Actinomycetota</taxon>
        <taxon>Actinomycetes</taxon>
        <taxon>Kitasatosporales</taxon>
        <taxon>Streptomycetaceae</taxon>
        <taxon>Streptomyces</taxon>
    </lineage>
</organism>
<comment type="caution">
    <text evidence="6">The sequence shown here is derived from an EMBL/GenBank/DDBJ whole genome shotgun (WGS) entry which is preliminary data.</text>
</comment>
<dbReference type="GO" id="GO:0003700">
    <property type="term" value="F:DNA-binding transcription factor activity"/>
    <property type="evidence" value="ECO:0007669"/>
    <property type="project" value="TreeGrafter"/>
</dbReference>
<evidence type="ECO:0000256" key="1">
    <source>
        <dbReference type="ARBA" id="ARBA00023015"/>
    </source>
</evidence>
<feature type="DNA-binding region" description="H-T-H motif" evidence="4">
    <location>
        <begin position="140"/>
        <end position="159"/>
    </location>
</feature>
<dbReference type="Gene3D" id="1.10.10.60">
    <property type="entry name" value="Homeodomain-like"/>
    <property type="match status" value="1"/>
</dbReference>
<keyword evidence="3" id="KW-0804">Transcription</keyword>
<dbReference type="InterPro" id="IPR036271">
    <property type="entry name" value="Tet_transcr_reg_TetR-rel_C_sf"/>
</dbReference>
<evidence type="ECO:0000256" key="2">
    <source>
        <dbReference type="ARBA" id="ARBA00023125"/>
    </source>
</evidence>
<evidence type="ECO:0000259" key="5">
    <source>
        <dbReference type="PROSITE" id="PS50977"/>
    </source>
</evidence>
<dbReference type="InterPro" id="IPR023772">
    <property type="entry name" value="DNA-bd_HTH_TetR-type_CS"/>
</dbReference>
<keyword evidence="2 4" id="KW-0238">DNA-binding</keyword>
<dbReference type="InterPro" id="IPR011075">
    <property type="entry name" value="TetR_C"/>
</dbReference>
<dbReference type="SUPFAM" id="SSF46689">
    <property type="entry name" value="Homeodomain-like"/>
    <property type="match status" value="1"/>
</dbReference>
<protein>
    <recommendedName>
        <fullName evidence="5">HTH tetR-type domain-containing protein</fullName>
    </recommendedName>
</protein>